<protein>
    <submittedName>
        <fullName evidence="2">Uncharacterized protein</fullName>
    </submittedName>
</protein>
<name>A0AAV4VIJ3_9ARAC</name>
<dbReference type="Proteomes" id="UP001054837">
    <property type="component" value="Unassembled WGS sequence"/>
</dbReference>
<evidence type="ECO:0000313" key="3">
    <source>
        <dbReference type="Proteomes" id="UP001054837"/>
    </source>
</evidence>
<proteinExistence type="predicted"/>
<evidence type="ECO:0000256" key="1">
    <source>
        <dbReference type="SAM" id="SignalP"/>
    </source>
</evidence>
<keyword evidence="1" id="KW-0732">Signal</keyword>
<organism evidence="2 3">
    <name type="scientific">Caerostris darwini</name>
    <dbReference type="NCBI Taxonomy" id="1538125"/>
    <lineage>
        <taxon>Eukaryota</taxon>
        <taxon>Metazoa</taxon>
        <taxon>Ecdysozoa</taxon>
        <taxon>Arthropoda</taxon>
        <taxon>Chelicerata</taxon>
        <taxon>Arachnida</taxon>
        <taxon>Araneae</taxon>
        <taxon>Araneomorphae</taxon>
        <taxon>Entelegynae</taxon>
        <taxon>Araneoidea</taxon>
        <taxon>Araneidae</taxon>
        <taxon>Caerostris</taxon>
    </lineage>
</organism>
<feature type="chain" id="PRO_5044011272" evidence="1">
    <location>
        <begin position="16"/>
        <end position="91"/>
    </location>
</feature>
<gene>
    <name evidence="2" type="ORF">CDAR_174251</name>
</gene>
<dbReference type="EMBL" id="BPLQ01013114">
    <property type="protein sequence ID" value="GIY69868.1"/>
    <property type="molecule type" value="Genomic_DNA"/>
</dbReference>
<comment type="caution">
    <text evidence="2">The sequence shown here is derived from an EMBL/GenBank/DDBJ whole genome shotgun (WGS) entry which is preliminary data.</text>
</comment>
<accession>A0AAV4VIJ3</accession>
<feature type="signal peptide" evidence="1">
    <location>
        <begin position="1"/>
        <end position="15"/>
    </location>
</feature>
<evidence type="ECO:0000313" key="2">
    <source>
        <dbReference type="EMBL" id="GIY69868.1"/>
    </source>
</evidence>
<dbReference type="AlphaFoldDB" id="A0AAV4VIJ3"/>
<sequence length="91" mass="10469">MCLLFVFDTVTGAVSFSVPSQRAFPFSTQTRYKRRESLPAALNLAQEQKIERFSDIYETTTNSVIALQENSSRNYSIPTLCPVMSYFWKEN</sequence>
<keyword evidence="3" id="KW-1185">Reference proteome</keyword>
<reference evidence="2 3" key="1">
    <citation type="submission" date="2021-06" db="EMBL/GenBank/DDBJ databases">
        <title>Caerostris darwini draft genome.</title>
        <authorList>
            <person name="Kono N."/>
            <person name="Arakawa K."/>
        </authorList>
    </citation>
    <scope>NUCLEOTIDE SEQUENCE [LARGE SCALE GENOMIC DNA]</scope>
</reference>